<accession>A0A7R9DH75</accession>
<keyword evidence="5" id="KW-0966">Cell projection</keyword>
<sequence length="512" mass="58627">MRGPLTSSYPLAFRDLSASSLMALNLKFPWDALLRWKEGSNFKFRLPEETNVFTAELYAIFKSLCFVYRNCHCSVHIFTDSMSALLALSTLYSWNPLVQMIYEKVLEIVLKSTRLAFYCILGHTGLSVNELADQASKEAVHLPPEVRSGVMFLDLKDYVRCRAELVSESNPGPENNDKGADVVELEGGSEVRKPPPKLPPIPQSVYKPPREIPPEKIGIGANKKVYFVCNNPGDDWTMLPDVTPQQINVARQIKKYFTGDLNTEILTYPPFPGTEMNYLRAQIARISAGTQVSPLGFYYFDEEEEEDEEEEFRTSYVENPDFEPVPLKDLLDKSMSFWVHHTLYILKQGRTTWWSPKSEEEAEEEEEEELENVSEEEVGPPILTPLSEDATLESVPPWTVRISSQLMPDFAVAVLRSNLWPGAHTFATGRKFENVYFGWGHKYTSYNYSPPTLEATQKTYPLGPEIMEMEDPTPEEEEAWRIAHEPKPEVLEEEQEEEEDMEEENEDDDDED</sequence>
<feature type="domain" description="RNase H type-1" evidence="7">
    <location>
        <begin position="36"/>
        <end position="140"/>
    </location>
</feature>
<keyword evidence="4" id="KW-0206">Cytoskeleton</keyword>
<evidence type="ECO:0000256" key="3">
    <source>
        <dbReference type="ARBA" id="ARBA00023069"/>
    </source>
</evidence>
<dbReference type="Pfam" id="PF04712">
    <property type="entry name" value="Radial_spoke"/>
    <property type="match status" value="1"/>
</dbReference>
<evidence type="ECO:0000256" key="2">
    <source>
        <dbReference type="ARBA" id="ARBA00022490"/>
    </source>
</evidence>
<dbReference type="GO" id="GO:0001534">
    <property type="term" value="C:radial spoke"/>
    <property type="evidence" value="ECO:0007669"/>
    <property type="project" value="InterPro"/>
</dbReference>
<dbReference type="GO" id="GO:0035082">
    <property type="term" value="P:axoneme assembly"/>
    <property type="evidence" value="ECO:0007669"/>
    <property type="project" value="TreeGrafter"/>
</dbReference>
<feature type="compositionally biased region" description="Acidic residues" evidence="6">
    <location>
        <begin position="360"/>
        <end position="378"/>
    </location>
</feature>
<feature type="compositionally biased region" description="Acidic residues" evidence="6">
    <location>
        <begin position="468"/>
        <end position="478"/>
    </location>
</feature>
<proteinExistence type="predicted"/>
<dbReference type="InterPro" id="IPR006802">
    <property type="entry name" value="Radial_spoke"/>
</dbReference>
<reference evidence="8" key="1">
    <citation type="submission" date="2020-11" db="EMBL/GenBank/DDBJ databases">
        <authorList>
            <person name="Tran Van P."/>
        </authorList>
    </citation>
    <scope>NUCLEOTIDE SEQUENCE</scope>
</reference>
<dbReference type="CDD" id="cd09276">
    <property type="entry name" value="Rnase_HI_RT_non_LTR"/>
    <property type="match status" value="1"/>
</dbReference>
<feature type="compositionally biased region" description="Basic and acidic residues" evidence="6">
    <location>
        <begin position="479"/>
        <end position="490"/>
    </location>
</feature>
<keyword evidence="2" id="KW-0963">Cytoplasm</keyword>
<dbReference type="PANTHER" id="PTHR13159:SF0">
    <property type="entry name" value="RADIAL SPOKE HEAD 6 HOMOLOG A"/>
    <property type="match status" value="1"/>
</dbReference>
<name>A0A7R9DH75_TIMPO</name>
<organism evidence="8">
    <name type="scientific">Timema poppense</name>
    <name type="common">Walking stick</name>
    <dbReference type="NCBI Taxonomy" id="170557"/>
    <lineage>
        <taxon>Eukaryota</taxon>
        <taxon>Metazoa</taxon>
        <taxon>Ecdysozoa</taxon>
        <taxon>Arthropoda</taxon>
        <taxon>Hexapoda</taxon>
        <taxon>Insecta</taxon>
        <taxon>Pterygota</taxon>
        <taxon>Neoptera</taxon>
        <taxon>Polyneoptera</taxon>
        <taxon>Phasmatodea</taxon>
        <taxon>Timematodea</taxon>
        <taxon>Timematoidea</taxon>
        <taxon>Timematidae</taxon>
        <taxon>Timema</taxon>
    </lineage>
</organism>
<evidence type="ECO:0000256" key="1">
    <source>
        <dbReference type="ARBA" id="ARBA00004430"/>
    </source>
</evidence>
<dbReference type="GO" id="GO:0003676">
    <property type="term" value="F:nucleic acid binding"/>
    <property type="evidence" value="ECO:0007669"/>
    <property type="project" value="InterPro"/>
</dbReference>
<dbReference type="InterPro" id="IPR002156">
    <property type="entry name" value="RNaseH_domain"/>
</dbReference>
<dbReference type="InterPro" id="IPR036397">
    <property type="entry name" value="RNaseH_sf"/>
</dbReference>
<keyword evidence="3" id="KW-0969">Cilium</keyword>
<feature type="region of interest" description="Disordered" evidence="6">
    <location>
        <begin position="186"/>
        <end position="209"/>
    </location>
</feature>
<evidence type="ECO:0000313" key="8">
    <source>
        <dbReference type="EMBL" id="CAD7414686.1"/>
    </source>
</evidence>
<gene>
    <name evidence="8" type="ORF">TPSB3V08_LOCUS9832</name>
</gene>
<dbReference type="GO" id="GO:0004523">
    <property type="term" value="F:RNA-DNA hybrid ribonuclease activity"/>
    <property type="evidence" value="ECO:0007669"/>
    <property type="project" value="InterPro"/>
</dbReference>
<evidence type="ECO:0000256" key="5">
    <source>
        <dbReference type="ARBA" id="ARBA00023273"/>
    </source>
</evidence>
<dbReference type="InterPro" id="IPR012337">
    <property type="entry name" value="RNaseH-like_sf"/>
</dbReference>
<dbReference type="PANTHER" id="PTHR13159">
    <property type="entry name" value="RADIAL SPOKEHEAD-RELATED"/>
    <property type="match status" value="1"/>
</dbReference>
<comment type="subcellular location">
    <subcellularLocation>
        <location evidence="1">Cytoplasm</location>
        <location evidence="1">Cytoskeleton</location>
        <location evidence="1">Cilium axoneme</location>
    </subcellularLocation>
</comment>
<evidence type="ECO:0000256" key="6">
    <source>
        <dbReference type="SAM" id="MobiDB-lite"/>
    </source>
</evidence>
<dbReference type="Gene3D" id="3.30.420.10">
    <property type="entry name" value="Ribonuclease H-like superfamily/Ribonuclease H"/>
    <property type="match status" value="1"/>
</dbReference>
<dbReference type="SUPFAM" id="SSF53098">
    <property type="entry name" value="Ribonuclease H-like"/>
    <property type="match status" value="1"/>
</dbReference>
<dbReference type="AlphaFoldDB" id="A0A7R9DH75"/>
<evidence type="ECO:0000259" key="7">
    <source>
        <dbReference type="Pfam" id="PF00075"/>
    </source>
</evidence>
<feature type="region of interest" description="Disordered" evidence="6">
    <location>
        <begin position="355"/>
        <end position="390"/>
    </location>
</feature>
<protein>
    <recommendedName>
        <fullName evidence="7">RNase H type-1 domain-containing protein</fullName>
    </recommendedName>
</protein>
<evidence type="ECO:0000256" key="4">
    <source>
        <dbReference type="ARBA" id="ARBA00023212"/>
    </source>
</evidence>
<dbReference type="GO" id="GO:0060294">
    <property type="term" value="P:cilium movement involved in cell motility"/>
    <property type="evidence" value="ECO:0007669"/>
    <property type="project" value="InterPro"/>
</dbReference>
<feature type="region of interest" description="Disordered" evidence="6">
    <location>
        <begin position="468"/>
        <end position="512"/>
    </location>
</feature>
<feature type="compositionally biased region" description="Acidic residues" evidence="6">
    <location>
        <begin position="491"/>
        <end position="512"/>
    </location>
</feature>
<dbReference type="Pfam" id="PF00075">
    <property type="entry name" value="RNase_H"/>
    <property type="match status" value="1"/>
</dbReference>
<dbReference type="EMBL" id="OD008194">
    <property type="protein sequence ID" value="CAD7414686.1"/>
    <property type="molecule type" value="Genomic_DNA"/>
</dbReference>